<dbReference type="PANTHER" id="PTHR33047">
    <property type="entry name" value="PROTEIN TAR1"/>
    <property type="match status" value="1"/>
</dbReference>
<name>A0A1Y2FDZ2_9FUNG</name>
<dbReference type="STRING" id="1754190.A0A1Y2FDZ2"/>
<keyword evidence="2" id="KW-1185">Reference proteome</keyword>
<feature type="non-terminal residue" evidence="1">
    <location>
        <position position="1"/>
    </location>
</feature>
<gene>
    <name evidence="1" type="ORF">LY90DRAFT_303174</name>
</gene>
<reference evidence="1 2" key="1">
    <citation type="submission" date="2016-08" db="EMBL/GenBank/DDBJ databases">
        <title>A Parts List for Fungal Cellulosomes Revealed by Comparative Genomics.</title>
        <authorList>
            <consortium name="DOE Joint Genome Institute"/>
            <person name="Haitjema C.H."/>
            <person name="Gilmore S.P."/>
            <person name="Henske J.K."/>
            <person name="Solomon K.V."/>
            <person name="De Groot R."/>
            <person name="Kuo A."/>
            <person name="Mondo S.J."/>
            <person name="Salamov A.A."/>
            <person name="Labutti K."/>
            <person name="Zhao Z."/>
            <person name="Chiniquy J."/>
            <person name="Barry K."/>
            <person name="Brewer H.M."/>
            <person name="Purvine S.O."/>
            <person name="Wright A.T."/>
            <person name="Boxma B."/>
            <person name="Van Alen T."/>
            <person name="Hackstein J.H."/>
            <person name="Baker S.E."/>
            <person name="Grigoriev I.V."/>
            <person name="O'Malley M.A."/>
        </authorList>
    </citation>
    <scope>NUCLEOTIDE SEQUENCE [LARGE SCALE GENOMIC DNA]</scope>
    <source>
        <strain evidence="1 2">G1</strain>
    </source>
</reference>
<evidence type="ECO:0000313" key="1">
    <source>
        <dbReference type="EMBL" id="ORY81065.1"/>
    </source>
</evidence>
<dbReference type="EMBL" id="MCOG01000011">
    <property type="protein sequence ID" value="ORY81065.1"/>
    <property type="molecule type" value="Genomic_DNA"/>
</dbReference>
<dbReference type="InterPro" id="IPR052997">
    <property type="entry name" value="RRT15-like"/>
</dbReference>
<dbReference type="PANTHER" id="PTHR33047:SF8">
    <property type="entry name" value="REGULATOR OF RDNA TRANSCRIPTION PROTEIN 15"/>
    <property type="match status" value="1"/>
</dbReference>
<dbReference type="Proteomes" id="UP000193920">
    <property type="component" value="Unassembled WGS sequence"/>
</dbReference>
<evidence type="ECO:0000313" key="2">
    <source>
        <dbReference type="Proteomes" id="UP000193920"/>
    </source>
</evidence>
<comment type="caution">
    <text evidence="1">The sequence shown here is derived from an EMBL/GenBank/DDBJ whole genome shotgun (WGS) entry which is preliminary data.</text>
</comment>
<accession>A0A1Y2FDZ2</accession>
<protein>
    <submittedName>
        <fullName evidence="1">Uncharacterized protein</fullName>
    </submittedName>
</protein>
<feature type="non-terminal residue" evidence="1">
    <location>
        <position position="56"/>
    </location>
</feature>
<proteinExistence type="predicted"/>
<organism evidence="1 2">
    <name type="scientific">Neocallimastix californiae</name>
    <dbReference type="NCBI Taxonomy" id="1754190"/>
    <lineage>
        <taxon>Eukaryota</taxon>
        <taxon>Fungi</taxon>
        <taxon>Fungi incertae sedis</taxon>
        <taxon>Chytridiomycota</taxon>
        <taxon>Chytridiomycota incertae sedis</taxon>
        <taxon>Neocallimastigomycetes</taxon>
        <taxon>Neocallimastigales</taxon>
        <taxon>Neocallimastigaceae</taxon>
        <taxon>Neocallimastix</taxon>
    </lineage>
</organism>
<sequence length="56" mass="6512">FDSNSSVAFKIRSKGSIDHIFTVCIHTENQNQENLYPFDLLEISVLYEFLLGHFSF</sequence>
<dbReference type="AlphaFoldDB" id="A0A1Y2FDZ2"/>